<accession>A0A8S5T4D8</accession>
<sequence>MGGRTSAASHNKYNAKAYDRIGLMVPKGQKDTIKAHAESQGESVNAFVQRAIAEAMARDHQK</sequence>
<dbReference type="SUPFAM" id="SSF47598">
    <property type="entry name" value="Ribbon-helix-helix"/>
    <property type="match status" value="1"/>
</dbReference>
<protein>
    <submittedName>
        <fullName evidence="1">Uncharacterized protein</fullName>
    </submittedName>
</protein>
<dbReference type="InterPro" id="IPR013321">
    <property type="entry name" value="Arc_rbn_hlx_hlx"/>
</dbReference>
<dbReference type="EMBL" id="BK032735">
    <property type="protein sequence ID" value="DAF57634.1"/>
    <property type="molecule type" value="Genomic_DNA"/>
</dbReference>
<dbReference type="GO" id="GO:0006355">
    <property type="term" value="P:regulation of DNA-templated transcription"/>
    <property type="evidence" value="ECO:0007669"/>
    <property type="project" value="InterPro"/>
</dbReference>
<name>A0A8S5T4D8_9CAUD</name>
<dbReference type="Gene3D" id="1.10.1220.10">
    <property type="entry name" value="Met repressor-like"/>
    <property type="match status" value="1"/>
</dbReference>
<proteinExistence type="predicted"/>
<evidence type="ECO:0000313" key="1">
    <source>
        <dbReference type="EMBL" id="DAF57634.1"/>
    </source>
</evidence>
<organism evidence="1">
    <name type="scientific">Siphoviridae sp. ctM6i4</name>
    <dbReference type="NCBI Taxonomy" id="2827852"/>
    <lineage>
        <taxon>Viruses</taxon>
        <taxon>Duplodnaviria</taxon>
        <taxon>Heunggongvirae</taxon>
        <taxon>Uroviricota</taxon>
        <taxon>Caudoviricetes</taxon>
    </lineage>
</organism>
<dbReference type="InterPro" id="IPR010985">
    <property type="entry name" value="Ribbon_hlx_hlx"/>
</dbReference>
<reference evidence="1" key="1">
    <citation type="journal article" date="2021" name="Proc. Natl. Acad. Sci. U.S.A.">
        <title>A Catalog of Tens of Thousands of Viruses from Human Metagenomes Reveals Hidden Associations with Chronic Diseases.</title>
        <authorList>
            <person name="Tisza M.J."/>
            <person name="Buck C.B."/>
        </authorList>
    </citation>
    <scope>NUCLEOTIDE SEQUENCE</scope>
    <source>
        <strain evidence="1">CtM6i4</strain>
    </source>
</reference>